<dbReference type="EMBL" id="JACHWZ010000006">
    <property type="protein sequence ID" value="MBB3060699.1"/>
    <property type="molecule type" value="Genomic_DNA"/>
</dbReference>
<dbReference type="Proteomes" id="UP000535937">
    <property type="component" value="Unassembled WGS sequence"/>
</dbReference>
<accession>A0A7W4WAX5</accession>
<dbReference type="AlphaFoldDB" id="A0A7W4WAX5"/>
<evidence type="ECO:0000313" key="3">
    <source>
        <dbReference type="Proteomes" id="UP000535937"/>
    </source>
</evidence>
<gene>
    <name evidence="2" type="ORF">FHS09_001519</name>
</gene>
<evidence type="ECO:0000256" key="1">
    <source>
        <dbReference type="SAM" id="MobiDB-lite"/>
    </source>
</evidence>
<name>A0A7W4WAX5_9GAMM</name>
<proteinExistence type="predicted"/>
<evidence type="ECO:0000313" key="2">
    <source>
        <dbReference type="EMBL" id="MBB3060699.1"/>
    </source>
</evidence>
<feature type="compositionally biased region" description="Polar residues" evidence="1">
    <location>
        <begin position="1"/>
        <end position="20"/>
    </location>
</feature>
<keyword evidence="3" id="KW-1185">Reference proteome</keyword>
<sequence length="30" mass="3421">MNSNPNKYPNQRFHSSSYSLRSGAMDETNS</sequence>
<reference evidence="2 3" key="1">
    <citation type="submission" date="2020-08" db="EMBL/GenBank/DDBJ databases">
        <title>Genomic Encyclopedia of Type Strains, Phase III (KMG-III): the genomes of soil and plant-associated and newly described type strains.</title>
        <authorList>
            <person name="Whitman W."/>
        </authorList>
    </citation>
    <scope>NUCLEOTIDE SEQUENCE [LARGE SCALE GENOMIC DNA]</scope>
    <source>
        <strain evidence="2 3">CECT 8799</strain>
    </source>
</reference>
<feature type="region of interest" description="Disordered" evidence="1">
    <location>
        <begin position="1"/>
        <end position="30"/>
    </location>
</feature>
<organism evidence="2 3">
    <name type="scientific">Microbulbifer rhizosphaerae</name>
    <dbReference type="NCBI Taxonomy" id="1562603"/>
    <lineage>
        <taxon>Bacteria</taxon>
        <taxon>Pseudomonadati</taxon>
        <taxon>Pseudomonadota</taxon>
        <taxon>Gammaproteobacteria</taxon>
        <taxon>Cellvibrionales</taxon>
        <taxon>Microbulbiferaceae</taxon>
        <taxon>Microbulbifer</taxon>
    </lineage>
</organism>
<comment type="caution">
    <text evidence="2">The sequence shown here is derived from an EMBL/GenBank/DDBJ whole genome shotgun (WGS) entry which is preliminary data.</text>
</comment>
<protein>
    <submittedName>
        <fullName evidence="2">Uncharacterized protein</fullName>
    </submittedName>
</protein>